<accession>A0A975GJZ0</accession>
<dbReference type="AlphaFoldDB" id="A0A975GJZ0"/>
<sequence length="78" mass="8888">MEGIEAAARSRRDGGGVGSFNPRNNGASGRFFFKPRRARIFFESGFSGYERMVRITLTCRLVGRRCRFFLDKCFINGL</sequence>
<reference evidence="2" key="1">
    <citation type="journal article" date="2021" name="Microb. Physiol.">
        <title>Proteogenomic Insights into the Physiology of Marine, Sulfate-Reducing, Filamentous Desulfonema limicola and Desulfonema magnum.</title>
        <authorList>
            <person name="Schnaars V."/>
            <person name="Wohlbrand L."/>
            <person name="Scheve S."/>
            <person name="Hinrichs C."/>
            <person name="Reinhardt R."/>
            <person name="Rabus R."/>
        </authorList>
    </citation>
    <scope>NUCLEOTIDE SEQUENCE</scope>
    <source>
        <strain evidence="2">5ac10</strain>
    </source>
</reference>
<name>A0A975GJZ0_9BACT</name>
<dbReference type="KEGG" id="dli:dnl_56910"/>
<proteinExistence type="predicted"/>
<evidence type="ECO:0000313" key="3">
    <source>
        <dbReference type="Proteomes" id="UP000663720"/>
    </source>
</evidence>
<protein>
    <submittedName>
        <fullName evidence="2">Uncharacterized protein</fullName>
    </submittedName>
</protein>
<gene>
    <name evidence="2" type="ORF">dnl_56910</name>
</gene>
<feature type="region of interest" description="Disordered" evidence="1">
    <location>
        <begin position="1"/>
        <end position="29"/>
    </location>
</feature>
<evidence type="ECO:0000313" key="2">
    <source>
        <dbReference type="EMBL" id="QTA83293.1"/>
    </source>
</evidence>
<dbReference type="EMBL" id="CP061799">
    <property type="protein sequence ID" value="QTA83293.1"/>
    <property type="molecule type" value="Genomic_DNA"/>
</dbReference>
<dbReference type="Proteomes" id="UP000663720">
    <property type="component" value="Chromosome"/>
</dbReference>
<evidence type="ECO:0000256" key="1">
    <source>
        <dbReference type="SAM" id="MobiDB-lite"/>
    </source>
</evidence>
<organism evidence="2 3">
    <name type="scientific">Desulfonema limicola</name>
    <dbReference type="NCBI Taxonomy" id="45656"/>
    <lineage>
        <taxon>Bacteria</taxon>
        <taxon>Pseudomonadati</taxon>
        <taxon>Thermodesulfobacteriota</taxon>
        <taxon>Desulfobacteria</taxon>
        <taxon>Desulfobacterales</taxon>
        <taxon>Desulfococcaceae</taxon>
        <taxon>Desulfonema</taxon>
    </lineage>
</organism>
<keyword evidence="3" id="KW-1185">Reference proteome</keyword>